<feature type="domain" description="ABC3 transporter permease C-terminal" evidence="7">
    <location>
        <begin position="678"/>
        <end position="789"/>
    </location>
</feature>
<feature type="transmembrane region" description="Helical" evidence="6">
    <location>
        <begin position="677"/>
        <end position="697"/>
    </location>
</feature>
<comment type="subcellular location">
    <subcellularLocation>
        <location evidence="1">Cell membrane</location>
        <topology evidence="1">Multi-pass membrane protein</topology>
    </subcellularLocation>
</comment>
<keyword evidence="5 6" id="KW-0472">Membrane</keyword>
<feature type="domain" description="MacB-like periplasmic core" evidence="8">
    <location>
        <begin position="20"/>
        <end position="241"/>
    </location>
</feature>
<evidence type="ECO:0000313" key="10">
    <source>
        <dbReference type="Proteomes" id="UP000036908"/>
    </source>
</evidence>
<dbReference type="RefSeq" id="WP_053222664.1">
    <property type="nucleotide sequence ID" value="NZ_JSVA01000006.1"/>
</dbReference>
<feature type="transmembrane region" description="Helical" evidence="6">
    <location>
        <begin position="291"/>
        <end position="313"/>
    </location>
</feature>
<accession>A0A0L8AML1</accession>
<dbReference type="PATRIC" id="fig|1566026.4.peg.2887"/>
<dbReference type="InterPro" id="IPR050250">
    <property type="entry name" value="Macrolide_Exporter_MacB"/>
</dbReference>
<dbReference type="OrthoDB" id="5933722at2"/>
<keyword evidence="3 6" id="KW-0812">Transmembrane</keyword>
<dbReference type="InterPro" id="IPR003838">
    <property type="entry name" value="ABC3_permease_C"/>
</dbReference>
<proteinExistence type="predicted"/>
<evidence type="ECO:0000256" key="5">
    <source>
        <dbReference type="ARBA" id="ARBA00023136"/>
    </source>
</evidence>
<dbReference type="PANTHER" id="PTHR30572:SF18">
    <property type="entry name" value="ABC-TYPE MACROLIDE FAMILY EXPORT SYSTEM PERMEASE COMPONENT 2"/>
    <property type="match status" value="1"/>
</dbReference>
<feature type="transmembrane region" description="Helical" evidence="6">
    <location>
        <begin position="21"/>
        <end position="41"/>
    </location>
</feature>
<feature type="transmembrane region" description="Helical" evidence="6">
    <location>
        <begin position="755"/>
        <end position="777"/>
    </location>
</feature>
<dbReference type="Pfam" id="PF02687">
    <property type="entry name" value="FtsX"/>
    <property type="match status" value="2"/>
</dbReference>
<evidence type="ECO:0000256" key="2">
    <source>
        <dbReference type="ARBA" id="ARBA00022475"/>
    </source>
</evidence>
<protein>
    <recommendedName>
        <fullName evidence="11">ABC transporter permease</fullName>
    </recommendedName>
</protein>
<evidence type="ECO:0000256" key="1">
    <source>
        <dbReference type="ARBA" id="ARBA00004651"/>
    </source>
</evidence>
<sequence length="796" mass="88089">MLKNYFKIAVRNLIKHKGYSFINISGLAIGIAACLLIFLYINDEVTFDKFHHNSDLIYRINSKVNFGGNERKIAATNKIEAAAYAESIPEIEAFARINNATLIVQKGEEYVRQFKGVYADPQIFDLFDFKLIHGDFKTALQSNFGIVITRSVAAKYFGKTDVVGKELRIKISGEPESYFVDAVIENLPSNSSLNFEVILPWSKTAKKGAITSRDWGNISNTSFIMIRKDADVNLVQQKMKEVRNLQNPGEDGEFARGIENFLQPLTAIHFTQGYNGGSAGIKKNSNPTHALTLGGIAILILALACINFANLTVARSLPRSKEIGVRKVLGAKRSQLTKQFLSEALFVSSISFILGLILAELFLPAFGELTNKQFSSSIIDNPVLLVLCLLLVLATALLAGVYPSFSISRFSTIDSLNGKLRLSNRRYVSKALVLFQFAIAGILVVGTVAINKQIGFMVNKDLGFDDSNLVYMDMFMFEDKASIIKTDLSSNPNLTGVALSNGYGSGSEYDFKGKKLLGISNIIDGDYMDLKGLEIIEGRRLIGGGDYTYRGTDTLSNVIVNEMFIKEMGIEEPLNTTLGDGSGNEVFRIVGVVKDYDFATARSKISPLVLFSGKSTGEYAEVLVRYRSGYDSLIQDELLKSWRKIEPYQPLSFKFLEEENQNAFAEEERWKSIITNASFLTIFISCLGLFGLAHLSAEQRKKEIGVRKVLGASVQNLLLLLNAGFSKLVLQSFIIVVPVAYFLVNTWLQSFPYRIEIGVGLFLLPAIITFGIAFLTVSFQSLKTANANPVDSLRNE</sequence>
<organism evidence="9 10">
    <name type="scientific">Roseivirga seohaensis subsp. aquiponti</name>
    <dbReference type="NCBI Taxonomy" id="1566026"/>
    <lineage>
        <taxon>Bacteria</taxon>
        <taxon>Pseudomonadati</taxon>
        <taxon>Bacteroidota</taxon>
        <taxon>Cytophagia</taxon>
        <taxon>Cytophagales</taxon>
        <taxon>Roseivirgaceae</taxon>
        <taxon>Roseivirga</taxon>
    </lineage>
</organism>
<feature type="transmembrane region" description="Helical" evidence="6">
    <location>
        <begin position="383"/>
        <end position="406"/>
    </location>
</feature>
<name>A0A0L8AML1_9BACT</name>
<keyword evidence="4 6" id="KW-1133">Transmembrane helix</keyword>
<dbReference type="GO" id="GO:0005886">
    <property type="term" value="C:plasma membrane"/>
    <property type="evidence" value="ECO:0007669"/>
    <property type="project" value="UniProtKB-SubCell"/>
</dbReference>
<dbReference type="AlphaFoldDB" id="A0A0L8AML1"/>
<dbReference type="PROSITE" id="PS51257">
    <property type="entry name" value="PROKAR_LIPOPROTEIN"/>
    <property type="match status" value="1"/>
</dbReference>
<evidence type="ECO:0000256" key="6">
    <source>
        <dbReference type="SAM" id="Phobius"/>
    </source>
</evidence>
<dbReference type="EMBL" id="JSVA01000006">
    <property type="protein sequence ID" value="KOF03708.1"/>
    <property type="molecule type" value="Genomic_DNA"/>
</dbReference>
<dbReference type="GO" id="GO:0022857">
    <property type="term" value="F:transmembrane transporter activity"/>
    <property type="evidence" value="ECO:0007669"/>
    <property type="project" value="TreeGrafter"/>
</dbReference>
<feature type="domain" description="ABC3 transporter permease C-terminal" evidence="7">
    <location>
        <begin position="296"/>
        <end position="410"/>
    </location>
</feature>
<comment type="caution">
    <text evidence="9">The sequence shown here is derived from an EMBL/GenBank/DDBJ whole genome shotgun (WGS) entry which is preliminary data.</text>
</comment>
<keyword evidence="10" id="KW-1185">Reference proteome</keyword>
<evidence type="ECO:0000259" key="8">
    <source>
        <dbReference type="Pfam" id="PF12704"/>
    </source>
</evidence>
<dbReference type="PANTHER" id="PTHR30572">
    <property type="entry name" value="MEMBRANE COMPONENT OF TRANSPORTER-RELATED"/>
    <property type="match status" value="1"/>
</dbReference>
<reference evidence="10" key="1">
    <citation type="submission" date="2014-11" db="EMBL/GenBank/DDBJ databases">
        <title>Genome sequencing of Roseivirga sp. D-25.</title>
        <authorList>
            <person name="Selvaratnam C."/>
            <person name="Thevarajoo S."/>
            <person name="Goh K.M."/>
            <person name="Eee R."/>
            <person name="Chan K.-G."/>
            <person name="Chong C.S."/>
        </authorList>
    </citation>
    <scope>NUCLEOTIDE SEQUENCE [LARGE SCALE GENOMIC DNA]</scope>
    <source>
        <strain evidence="10">D-25</strain>
    </source>
</reference>
<keyword evidence="2" id="KW-1003">Cell membrane</keyword>
<evidence type="ECO:0000256" key="3">
    <source>
        <dbReference type="ARBA" id="ARBA00022692"/>
    </source>
</evidence>
<gene>
    <name evidence="9" type="ORF">OB69_05315</name>
</gene>
<evidence type="ECO:0000256" key="4">
    <source>
        <dbReference type="ARBA" id="ARBA00022989"/>
    </source>
</evidence>
<evidence type="ECO:0008006" key="11">
    <source>
        <dbReference type="Google" id="ProtNLM"/>
    </source>
</evidence>
<feature type="transmembrane region" description="Helical" evidence="6">
    <location>
        <begin position="427"/>
        <end position="450"/>
    </location>
</feature>
<feature type="transmembrane region" description="Helical" evidence="6">
    <location>
        <begin position="717"/>
        <end position="743"/>
    </location>
</feature>
<evidence type="ECO:0000313" key="9">
    <source>
        <dbReference type="EMBL" id="KOF03708.1"/>
    </source>
</evidence>
<evidence type="ECO:0000259" key="7">
    <source>
        <dbReference type="Pfam" id="PF02687"/>
    </source>
</evidence>
<feature type="transmembrane region" description="Helical" evidence="6">
    <location>
        <begin position="340"/>
        <end position="363"/>
    </location>
</feature>
<dbReference type="Proteomes" id="UP000036908">
    <property type="component" value="Unassembled WGS sequence"/>
</dbReference>
<dbReference type="Pfam" id="PF12704">
    <property type="entry name" value="MacB_PCD"/>
    <property type="match status" value="1"/>
</dbReference>
<dbReference type="InterPro" id="IPR025857">
    <property type="entry name" value="MacB_PCD"/>
</dbReference>